<feature type="compositionally biased region" description="Acidic residues" evidence="1">
    <location>
        <begin position="251"/>
        <end position="263"/>
    </location>
</feature>
<feature type="compositionally biased region" description="Acidic residues" evidence="1">
    <location>
        <begin position="270"/>
        <end position="282"/>
    </location>
</feature>
<name>A0A9P1DLT4_9DINO</name>
<reference evidence="2" key="1">
    <citation type="submission" date="2022-10" db="EMBL/GenBank/DDBJ databases">
        <authorList>
            <person name="Chen Y."/>
            <person name="Dougan E. K."/>
            <person name="Chan C."/>
            <person name="Rhodes N."/>
            <person name="Thang M."/>
        </authorList>
    </citation>
    <scope>NUCLEOTIDE SEQUENCE</scope>
</reference>
<evidence type="ECO:0000256" key="1">
    <source>
        <dbReference type="SAM" id="MobiDB-lite"/>
    </source>
</evidence>
<protein>
    <submittedName>
        <fullName evidence="2">Uncharacterized protein</fullName>
    </submittedName>
</protein>
<dbReference type="EMBL" id="CAMXCT020005556">
    <property type="protein sequence ID" value="CAL1166042.1"/>
    <property type="molecule type" value="Genomic_DNA"/>
</dbReference>
<reference evidence="3" key="2">
    <citation type="submission" date="2024-04" db="EMBL/GenBank/DDBJ databases">
        <authorList>
            <person name="Chen Y."/>
            <person name="Shah S."/>
            <person name="Dougan E. K."/>
            <person name="Thang M."/>
            <person name="Chan C."/>
        </authorList>
    </citation>
    <scope>NUCLEOTIDE SEQUENCE [LARGE SCALE GENOMIC DNA]</scope>
</reference>
<accession>A0A9P1DLT4</accession>
<keyword evidence="4" id="KW-1185">Reference proteome</keyword>
<evidence type="ECO:0000313" key="3">
    <source>
        <dbReference type="EMBL" id="CAL1166042.1"/>
    </source>
</evidence>
<dbReference type="EMBL" id="CAMXCT010005556">
    <property type="protein sequence ID" value="CAI4012667.1"/>
    <property type="molecule type" value="Genomic_DNA"/>
</dbReference>
<gene>
    <name evidence="2" type="ORF">C1SCF055_LOCUS37708</name>
</gene>
<feature type="compositionally biased region" description="Basic and acidic residues" evidence="1">
    <location>
        <begin position="352"/>
        <end position="364"/>
    </location>
</feature>
<feature type="compositionally biased region" description="Acidic residues" evidence="1">
    <location>
        <begin position="289"/>
        <end position="302"/>
    </location>
</feature>
<evidence type="ECO:0000313" key="2">
    <source>
        <dbReference type="EMBL" id="CAI4012667.1"/>
    </source>
</evidence>
<feature type="region of interest" description="Disordered" evidence="1">
    <location>
        <begin position="232"/>
        <end position="337"/>
    </location>
</feature>
<evidence type="ECO:0000313" key="4">
    <source>
        <dbReference type="Proteomes" id="UP001152797"/>
    </source>
</evidence>
<dbReference type="AlphaFoldDB" id="A0A9P1DLT4"/>
<feature type="compositionally biased region" description="Acidic residues" evidence="1">
    <location>
        <begin position="232"/>
        <end position="244"/>
    </location>
</feature>
<comment type="caution">
    <text evidence="2">The sequence shown here is derived from an EMBL/GenBank/DDBJ whole genome shotgun (WGS) entry which is preliminary data.</text>
</comment>
<sequence length="703" mass="78276">MDGRYGAPSRHGWAIQREAEALQMVWLQEHSSLDAFAAEIQRQLDTTRTGASTSLSWRPLAGAGRPELGAVVHRSSKLEGGMGMEACFSFCPRIAADLQEGAPSTSWILKLTVQGDETPELFASFAVLYEVRGWRVQVPCQHEVKRRGHGEVEFHCWGTWDEVLTEAMACEDGVLLHSVTCHVEIFRVTIPTCKPITIGSSERNDGSQCQHIAQMETAMEFDAWKLLSDTKQEDDESFVEENSEDLQRAQDEDDESFVEENSEDLQRAQDEDDESFVEENSEDLQRAQDEDDEIFFEEDSDLEPPKKRARPTQKVTGGDDGPRPPRLPPRPSCRPLLPPLRIAQIRAASEPRPSRRPSDIPVKRSREAFEGKIVNSLGKDATMPDLWAVQSHIKELPDTLRLFPPCVSYCYQWMLRTGRRCGLKCKYLHAKLPRGSAAKSIATESLGQFSIDDGFKKVSNFILRDLTKDLAEQRCFILDGESGATINTLKRSADFVLAPNVDAAATKALQAKCVTASSTSFTALVVASCAKVQFGCVYLDYMWPSDYFESTQLELTKYLAKNDENRNGRNGGPSDRFSACKEYADASLTDGIHDVELLVLDAGHCLLSSTGAVLAVTIVHSKKSTEAKQRARLEKVLVKGAELHKASLHFLGYTKPSGRPVATYFYAWNTKVTKGFSPNLSKKHQKLAFFKKSRKLHTAKGGA</sequence>
<organism evidence="2">
    <name type="scientific">Cladocopium goreaui</name>
    <dbReference type="NCBI Taxonomy" id="2562237"/>
    <lineage>
        <taxon>Eukaryota</taxon>
        <taxon>Sar</taxon>
        <taxon>Alveolata</taxon>
        <taxon>Dinophyceae</taxon>
        <taxon>Suessiales</taxon>
        <taxon>Symbiodiniaceae</taxon>
        <taxon>Cladocopium</taxon>
    </lineage>
</organism>
<feature type="compositionally biased region" description="Pro residues" evidence="1">
    <location>
        <begin position="324"/>
        <end position="337"/>
    </location>
</feature>
<dbReference type="EMBL" id="CAMXCT030005556">
    <property type="protein sequence ID" value="CAL4799979.1"/>
    <property type="molecule type" value="Genomic_DNA"/>
</dbReference>
<dbReference type="Proteomes" id="UP001152797">
    <property type="component" value="Unassembled WGS sequence"/>
</dbReference>
<feature type="region of interest" description="Disordered" evidence="1">
    <location>
        <begin position="345"/>
        <end position="364"/>
    </location>
</feature>
<dbReference type="OrthoDB" id="418942at2759"/>
<proteinExistence type="predicted"/>